<gene>
    <name evidence="1" type="ORF">C350210_130</name>
    <name evidence="2" type="ORF">N440310_130</name>
    <name evidence="3" type="ORF">T191209_130</name>
</gene>
<evidence type="ECO:0000313" key="2">
    <source>
        <dbReference type="EMBL" id="AOV61176.1"/>
    </source>
</evidence>
<name>A0A1D8KRR8_9CAUD</name>
<evidence type="ECO:0000313" key="5">
    <source>
        <dbReference type="Proteomes" id="UP000241089"/>
    </source>
</evidence>
<sequence length="47" mass="5163">MKCKVELYKAGTVFEEIVIARDYEDARKVALARNPGATVMGVTAVFT</sequence>
<dbReference type="EMBL" id="KU686209">
    <property type="protein sequence ID" value="AOV61390.1"/>
    <property type="molecule type" value="Genomic_DNA"/>
</dbReference>
<evidence type="ECO:0000313" key="4">
    <source>
        <dbReference type="Proteomes" id="UP000202158"/>
    </source>
</evidence>
<evidence type="ECO:0000313" key="3">
    <source>
        <dbReference type="EMBL" id="AOV61390.1"/>
    </source>
</evidence>
<dbReference type="RefSeq" id="YP_009321042.1">
    <property type="nucleotide sequence ID" value="NC_031903.1"/>
</dbReference>
<protein>
    <submittedName>
        <fullName evidence="3">Uncharacterized protein</fullName>
    </submittedName>
</protein>
<reference evidence="4 5" key="1">
    <citation type="journal article" date="2016" name="Virology">
        <title>The genomic content and context of auxiliary metabolic genes in marine cyanomyoviruses.</title>
        <authorList>
            <person name="Crummett L.T."/>
            <person name="Puxty R.J."/>
            <person name="Weihe C."/>
            <person name="Marston M.F."/>
            <person name="Martiny J.B."/>
        </authorList>
    </citation>
    <scope>NUCLEOTIDE SEQUENCE [LARGE SCALE GENOMIC DNA]</scope>
    <source>
        <strain evidence="1">0210CC35</strain>
        <strain evidence="2">0310NB44</strain>
        <strain evidence="3">1209TA19</strain>
    </source>
</reference>
<proteinExistence type="predicted"/>
<keyword evidence="6" id="KW-1185">Reference proteome</keyword>
<dbReference type="Proteomes" id="UP000241089">
    <property type="component" value="Segment"/>
</dbReference>
<accession>A0A1D8KRR8</accession>
<dbReference type="Proteomes" id="UP000241975">
    <property type="component" value="Segment"/>
</dbReference>
<dbReference type="GeneID" id="30306200"/>
<dbReference type="OrthoDB" id="27553at10239"/>
<organism evidence="3 4">
    <name type="scientific">Synechococcus phage S-CAM22</name>
    <dbReference type="NCBI Taxonomy" id="1883365"/>
    <lineage>
        <taxon>Viruses</taxon>
        <taxon>Duplodnaviria</taxon>
        <taxon>Heunggongvirae</taxon>
        <taxon>Uroviricota</taxon>
        <taxon>Caudoviricetes</taxon>
        <taxon>Pantevenvirales</taxon>
        <taxon>Kyanoviridae</taxon>
        <taxon>Alisovirus</taxon>
        <taxon>Alisovirus socal22</taxon>
    </lineage>
</organism>
<dbReference type="EMBL" id="KU686208">
    <property type="protein sequence ID" value="AOV61176.1"/>
    <property type="molecule type" value="Genomic_DNA"/>
</dbReference>
<dbReference type="Proteomes" id="UP000202158">
    <property type="component" value="Segment"/>
</dbReference>
<dbReference type="EMBL" id="KU686207">
    <property type="protein sequence ID" value="AOV60962.1"/>
    <property type="molecule type" value="Genomic_DNA"/>
</dbReference>
<dbReference type="KEGG" id="vg:30306200"/>
<evidence type="ECO:0000313" key="1">
    <source>
        <dbReference type="EMBL" id="AOV60962.1"/>
    </source>
</evidence>
<evidence type="ECO:0000313" key="6">
    <source>
        <dbReference type="Proteomes" id="UP000241975"/>
    </source>
</evidence>